<evidence type="ECO:0000256" key="5">
    <source>
        <dbReference type="ARBA" id="ARBA00023136"/>
    </source>
</evidence>
<name>A0A8C4I6Z0_DICLA</name>
<accession>A0A8C4I6Z0</accession>
<keyword evidence="10" id="KW-1185">Reference proteome</keyword>
<evidence type="ECO:0000256" key="7">
    <source>
        <dbReference type="SAM" id="MobiDB-lite"/>
    </source>
</evidence>
<feature type="transmembrane region" description="Helical" evidence="8">
    <location>
        <begin position="752"/>
        <end position="771"/>
    </location>
</feature>
<organism evidence="9 10">
    <name type="scientific">Dicentrarchus labrax</name>
    <name type="common">European seabass</name>
    <name type="synonym">Morone labrax</name>
    <dbReference type="NCBI Taxonomy" id="13489"/>
    <lineage>
        <taxon>Eukaryota</taxon>
        <taxon>Metazoa</taxon>
        <taxon>Chordata</taxon>
        <taxon>Craniata</taxon>
        <taxon>Vertebrata</taxon>
        <taxon>Euteleostomi</taxon>
        <taxon>Actinopterygii</taxon>
        <taxon>Neopterygii</taxon>
        <taxon>Teleostei</taxon>
        <taxon>Neoteleostei</taxon>
        <taxon>Acanthomorphata</taxon>
        <taxon>Eupercaria</taxon>
        <taxon>Moronidae</taxon>
        <taxon>Dicentrarchus</taxon>
    </lineage>
</organism>
<dbReference type="GO" id="GO:0009986">
    <property type="term" value="C:cell surface"/>
    <property type="evidence" value="ECO:0007669"/>
    <property type="project" value="TreeGrafter"/>
</dbReference>
<protein>
    <submittedName>
        <fullName evidence="9">Prominin 1 b</fullName>
    </submittedName>
</protein>
<evidence type="ECO:0000256" key="8">
    <source>
        <dbReference type="SAM" id="Phobius"/>
    </source>
</evidence>
<comment type="subcellular location">
    <subcellularLocation>
        <location evidence="1">Cell projection</location>
        <location evidence="1">Microvillus membrane</location>
        <topology evidence="1">Multi-pass membrane protein</topology>
    </subcellularLocation>
</comment>
<evidence type="ECO:0000256" key="2">
    <source>
        <dbReference type="ARBA" id="ARBA00006058"/>
    </source>
</evidence>
<sequence length="809" mass="89622">DWTSRCPPAEVRADSRRQRSPPPVEPLDFGFVPAAVYDTHAYYEPGAVGILFHMVHAFLYAVQPNSFPKVLQTERHPTTYDDCLNPVLLQWIHYEAGFLICATIGILIVVLTPIIGMCFCVCRCCENCGGEMHQRQRKNADCQRGFYTASLVATSIFIVVGVLIAYAANHNVSIQIKSTRRLINTNMRDMKTFANNTPAQIEYLTAQYTTAKNKVLSELDNIGPLLGGRIHSQLEKEVVPSLDTALRMAGAMRETKEALENVSSSLEVLQEGTGQLQARLTGERASLSNTLSDPACTNGAVSPTCNTIRSTLSQLGISADYSKLRDVSHALDNIDTVLKTDLTNIVQKGYSSFNDTPRLVKEQTKNIVSVKGTLDKIGAEINGFSKMFPVEASLANFTIFLNQGLKNIESYYPQIDQMDFYRWIGCVAVLCLVVLVLAFNILGLLCGSCGYDKQATPTTRGCLSNTGGNLLMAGVGFSFIFVWVLMAMVTTFFIVGGNVEKLVCEPLANRQLFKIIDTPFLVHPAKKNFLPGMLFQNPNIDLTLGSMYRDCFENNGLYHALQLETMFNINSFLNRTVVSSVQVDLQHITLLEQAGRDNLINFANSGIGQIDYEAYLAEVNKGVTLVDLLSFSTDLEAQADQLPRGALENALKGHASSIRQIHREQVVPMEQAMVITFRHNTNTTHILNSYNLPAIDAAEYLITNNASHVVKQCVYFSLQLTAEVAQCKPISNIVDSMEIVACSFIVDSVNTFWFGLGGCCILLIPSIIFSVKLAKYYRRMDTEDVFEDSPYYDTLTRFPRASAPPSYCD</sequence>
<keyword evidence="5 8" id="KW-0472">Membrane</keyword>
<feature type="region of interest" description="Disordered" evidence="7">
    <location>
        <begin position="1"/>
        <end position="24"/>
    </location>
</feature>
<dbReference type="Proteomes" id="UP000694389">
    <property type="component" value="Unassembled WGS sequence"/>
</dbReference>
<dbReference type="AlphaFoldDB" id="A0A8C4I6Z0"/>
<feature type="transmembrane region" description="Helical" evidence="8">
    <location>
        <begin position="146"/>
        <end position="168"/>
    </location>
</feature>
<dbReference type="GO" id="GO:0071914">
    <property type="term" value="C:prominosome"/>
    <property type="evidence" value="ECO:0007669"/>
    <property type="project" value="TreeGrafter"/>
</dbReference>
<feature type="transmembrane region" description="Helical" evidence="8">
    <location>
        <begin position="420"/>
        <end position="449"/>
    </location>
</feature>
<dbReference type="InterPro" id="IPR008795">
    <property type="entry name" value="Prominin"/>
</dbReference>
<keyword evidence="4 8" id="KW-1133">Transmembrane helix</keyword>
<keyword evidence="3 8" id="KW-0812">Transmembrane</keyword>
<dbReference type="GO" id="GO:0031528">
    <property type="term" value="C:microvillus membrane"/>
    <property type="evidence" value="ECO:0007669"/>
    <property type="project" value="UniProtKB-SubCell"/>
</dbReference>
<reference evidence="9" key="2">
    <citation type="submission" date="2025-09" db="UniProtKB">
        <authorList>
            <consortium name="Ensembl"/>
        </authorList>
    </citation>
    <scope>IDENTIFICATION</scope>
</reference>
<keyword evidence="6" id="KW-0325">Glycoprotein</keyword>
<dbReference type="GO" id="GO:0016324">
    <property type="term" value="C:apical plasma membrane"/>
    <property type="evidence" value="ECO:0007669"/>
    <property type="project" value="TreeGrafter"/>
</dbReference>
<comment type="similarity">
    <text evidence="2">Belongs to the prominin family.</text>
</comment>
<dbReference type="PANTHER" id="PTHR22730:SF8">
    <property type="entry name" value="PROMININ-1 ISOFORM X1"/>
    <property type="match status" value="1"/>
</dbReference>
<feature type="transmembrane region" description="Helical" evidence="8">
    <location>
        <begin position="470"/>
        <end position="495"/>
    </location>
</feature>
<dbReference type="PANTHER" id="PTHR22730">
    <property type="entry name" value="PROMININ PROM PROTEIN"/>
    <property type="match status" value="1"/>
</dbReference>
<dbReference type="GeneTree" id="ENSGT00530000063586"/>
<evidence type="ECO:0000256" key="1">
    <source>
        <dbReference type="ARBA" id="ARBA00004475"/>
    </source>
</evidence>
<evidence type="ECO:0000256" key="4">
    <source>
        <dbReference type="ARBA" id="ARBA00022989"/>
    </source>
</evidence>
<reference evidence="9" key="1">
    <citation type="submission" date="2025-08" db="UniProtKB">
        <authorList>
            <consortium name="Ensembl"/>
        </authorList>
    </citation>
    <scope>IDENTIFICATION</scope>
</reference>
<evidence type="ECO:0000256" key="3">
    <source>
        <dbReference type="ARBA" id="ARBA00022692"/>
    </source>
</evidence>
<feature type="transmembrane region" description="Helical" evidence="8">
    <location>
        <begin position="96"/>
        <end position="125"/>
    </location>
</feature>
<evidence type="ECO:0000313" key="10">
    <source>
        <dbReference type="Proteomes" id="UP000694389"/>
    </source>
</evidence>
<dbReference type="Pfam" id="PF05478">
    <property type="entry name" value="Prominin"/>
    <property type="match status" value="1"/>
</dbReference>
<dbReference type="GO" id="GO:0005929">
    <property type="term" value="C:cilium"/>
    <property type="evidence" value="ECO:0007669"/>
    <property type="project" value="TreeGrafter"/>
</dbReference>
<proteinExistence type="inferred from homology"/>
<evidence type="ECO:0000313" key="9">
    <source>
        <dbReference type="Ensembl" id="ENSDLAP00005052594.1"/>
    </source>
</evidence>
<dbReference type="Ensembl" id="ENSDLAT00005055965.2">
    <property type="protein sequence ID" value="ENSDLAP00005052594.1"/>
    <property type="gene ID" value="ENSDLAG00005022581.2"/>
</dbReference>
<evidence type="ECO:0000256" key="6">
    <source>
        <dbReference type="ARBA" id="ARBA00023180"/>
    </source>
</evidence>
<dbReference type="GO" id="GO:0015485">
    <property type="term" value="F:cholesterol binding"/>
    <property type="evidence" value="ECO:0007669"/>
    <property type="project" value="TreeGrafter"/>
</dbReference>